<evidence type="ECO:0000259" key="3">
    <source>
        <dbReference type="Pfam" id="PF24511"/>
    </source>
</evidence>
<proteinExistence type="predicted"/>
<feature type="domain" description="CUB-like" evidence="2">
    <location>
        <begin position="20"/>
        <end position="136"/>
    </location>
</feature>
<dbReference type="eggNOG" id="ENOG502TGQ0">
    <property type="taxonomic scope" value="Eukaryota"/>
</dbReference>
<feature type="chain" id="PRO_5009308569" evidence="1">
    <location>
        <begin position="17"/>
        <end position="486"/>
    </location>
</feature>
<dbReference type="InterPro" id="IPR056014">
    <property type="entry name" value="DUF7592"/>
</dbReference>
<evidence type="ECO:0000259" key="2">
    <source>
        <dbReference type="Pfam" id="PF02408"/>
    </source>
</evidence>
<keyword evidence="5" id="KW-1185">Reference proteome</keyword>
<dbReference type="InterPro" id="IPR056013">
    <property type="entry name" value="DUF7591"/>
</dbReference>
<feature type="domain" description="DUF7592" evidence="4">
    <location>
        <begin position="144"/>
        <end position="227"/>
    </location>
</feature>
<dbReference type="WBParaSite" id="Csp11.Scaffold629.g16266.t1">
    <property type="protein sequence ID" value="Csp11.Scaffold629.g16266.t1"/>
    <property type="gene ID" value="Csp11.Scaffold629.g16266"/>
</dbReference>
<dbReference type="Proteomes" id="UP000095282">
    <property type="component" value="Unplaced"/>
</dbReference>
<dbReference type="Pfam" id="PF02408">
    <property type="entry name" value="CUB_2"/>
    <property type="match status" value="1"/>
</dbReference>
<dbReference type="InterPro" id="IPR003366">
    <property type="entry name" value="CUB-like_dom"/>
</dbReference>
<organism evidence="5 6">
    <name type="scientific">Caenorhabditis tropicalis</name>
    <dbReference type="NCBI Taxonomy" id="1561998"/>
    <lineage>
        <taxon>Eukaryota</taxon>
        <taxon>Metazoa</taxon>
        <taxon>Ecdysozoa</taxon>
        <taxon>Nematoda</taxon>
        <taxon>Chromadorea</taxon>
        <taxon>Rhabditida</taxon>
        <taxon>Rhabditina</taxon>
        <taxon>Rhabditomorpha</taxon>
        <taxon>Rhabditoidea</taxon>
        <taxon>Rhabditidae</taxon>
        <taxon>Peloderinae</taxon>
        <taxon>Caenorhabditis</taxon>
    </lineage>
</organism>
<feature type="signal peptide" evidence="1">
    <location>
        <begin position="1"/>
        <end position="16"/>
    </location>
</feature>
<accession>A0A1I7U9M0</accession>
<evidence type="ECO:0000313" key="5">
    <source>
        <dbReference type="Proteomes" id="UP000095282"/>
    </source>
</evidence>
<evidence type="ECO:0000259" key="4">
    <source>
        <dbReference type="Pfam" id="PF24512"/>
    </source>
</evidence>
<evidence type="ECO:0000313" key="6">
    <source>
        <dbReference type="WBParaSite" id="Csp11.Scaffold629.g16266.t1"/>
    </source>
</evidence>
<dbReference type="Pfam" id="PF24512">
    <property type="entry name" value="DUF7592"/>
    <property type="match status" value="1"/>
</dbReference>
<name>A0A1I7U9M0_9PELO</name>
<dbReference type="PANTHER" id="PTHR47407:SF2">
    <property type="entry name" value="CUB-LIKE DOMAIN-CONTAINING PROTEIN-RELATED"/>
    <property type="match status" value="1"/>
</dbReference>
<protein>
    <submittedName>
        <fullName evidence="6">CUB_2 domain-containing protein</fullName>
    </submittedName>
</protein>
<keyword evidence="1" id="KW-0732">Signal</keyword>
<evidence type="ECO:0000256" key="1">
    <source>
        <dbReference type="SAM" id="SignalP"/>
    </source>
</evidence>
<dbReference type="PANTHER" id="PTHR47407">
    <property type="entry name" value="PROTEIN CBG15905-RELATED"/>
    <property type="match status" value="1"/>
</dbReference>
<dbReference type="AlphaFoldDB" id="A0A1I7U9M0"/>
<sequence>MLIFLFLFQLVLSIQGDDIPPCPNGGVVFNIPQNTSVVTWYPYNFTKTVPTFPQNYECLYKINVPSGWFAQIDLAVFNGNNTSVVVQVIDQLQRIENVTTSNYEYFYFIANGGTIKLSTENNRVQFGFSVTWNQYNVKTQTAYNISKSSFDPLVFRGYDLYPSIMKADTKVSVTMMTPIYYLQKNLRGIIFFDGPNWNSTSLGTGLQLLNSKTQYVSSGQYMTILFLGRTFSYDNIRMLIQDYEHTKGIMQFQGMSCQDNWECPSIVLDASSGPSALQSYTDNSIAYDEIMSLEGTGTLEVYLGSVTENKTNMVASYQAQNNNAMRFPQEVPGKVKTYVLREGNATITILPSRYNFAETKEFGRKGFIVSPNYGSLSMMQSINGYIESPKNSIANFRFSVNADMDGGAIIKITGRKNHQDVFTRFYNSSNPPMFLDECFGSDLYVEYDTGSKPTTGFYMEFHIQQGSFKSSVLTIICSVLLFNLFK</sequence>
<reference evidence="6" key="1">
    <citation type="submission" date="2016-11" db="UniProtKB">
        <authorList>
            <consortium name="WormBaseParasite"/>
        </authorList>
    </citation>
    <scope>IDENTIFICATION</scope>
</reference>
<feature type="domain" description="DUF7591" evidence="3">
    <location>
        <begin position="244"/>
        <end position="349"/>
    </location>
</feature>
<dbReference type="Pfam" id="PF24511">
    <property type="entry name" value="DUF7591"/>
    <property type="match status" value="1"/>
</dbReference>